<dbReference type="FunFam" id="1.10.405.10:FF:000003">
    <property type="entry name" value="Rab proteins geranylgeranyltransferase component A"/>
    <property type="match status" value="1"/>
</dbReference>
<evidence type="ECO:0000256" key="4">
    <source>
        <dbReference type="ARBA" id="ARBA00022490"/>
    </source>
</evidence>
<dbReference type="EMBL" id="GBXI01003849">
    <property type="protein sequence ID" value="JAD10443.1"/>
    <property type="molecule type" value="Transcribed_RNA"/>
</dbReference>
<reference evidence="7" key="1">
    <citation type="submission" date="2014-11" db="EMBL/GenBank/DDBJ databases">
        <authorList>
            <person name="Geib S."/>
        </authorList>
    </citation>
    <scope>NUCLEOTIDE SEQUENCE</scope>
</reference>
<gene>
    <name evidence="7" type="primary">Rep</name>
    <name evidence="7" type="ORF">g.38958</name>
</gene>
<keyword evidence="4 5" id="KW-0963">Cytoplasm</keyword>
<proteinExistence type="inferred from homology"/>
<evidence type="ECO:0000256" key="1">
    <source>
        <dbReference type="ARBA" id="ARBA00004496"/>
    </source>
</evidence>
<organism evidence="7">
    <name type="scientific">Zeugodacus cucurbitae</name>
    <name type="common">Melon fruit fly</name>
    <name type="synonym">Bactrocera cucurbitae</name>
    <dbReference type="NCBI Taxonomy" id="28588"/>
    <lineage>
        <taxon>Eukaryota</taxon>
        <taxon>Metazoa</taxon>
        <taxon>Ecdysozoa</taxon>
        <taxon>Arthropoda</taxon>
        <taxon>Hexapoda</taxon>
        <taxon>Insecta</taxon>
        <taxon>Pterygota</taxon>
        <taxon>Neoptera</taxon>
        <taxon>Endopterygota</taxon>
        <taxon>Diptera</taxon>
        <taxon>Brachycera</taxon>
        <taxon>Muscomorpha</taxon>
        <taxon>Tephritoidea</taxon>
        <taxon>Tephritidae</taxon>
        <taxon>Zeugodacus</taxon>
        <taxon>Zeugodacus</taxon>
    </lineage>
</organism>
<evidence type="ECO:0000256" key="2">
    <source>
        <dbReference type="ARBA" id="ARBA00005593"/>
    </source>
</evidence>
<dbReference type="SUPFAM" id="SSF51905">
    <property type="entry name" value="FAD/NAD(P)-binding domain"/>
    <property type="match status" value="1"/>
</dbReference>
<dbReference type="Gene3D" id="3.30.519.10">
    <property type="entry name" value="Guanine Nucleotide Dissociation Inhibitor, domain 2"/>
    <property type="match status" value="1"/>
</dbReference>
<protein>
    <recommendedName>
        <fullName evidence="5">Rab proteins geranylgeranyltransferase component A</fullName>
    </recommendedName>
</protein>
<dbReference type="AlphaFoldDB" id="A0A0A1XIT6"/>
<dbReference type="GO" id="GO:0005968">
    <property type="term" value="C:Rab-protein geranylgeranyltransferase complex"/>
    <property type="evidence" value="ECO:0007669"/>
    <property type="project" value="UniProtKB-UniRule"/>
</dbReference>
<dbReference type="GO" id="GO:0005634">
    <property type="term" value="C:nucleus"/>
    <property type="evidence" value="ECO:0007669"/>
    <property type="project" value="TreeGrafter"/>
</dbReference>
<comment type="function">
    <text evidence="5">Substrate-binding subunit (component A) of the Rab geranylgeranyltransferase (GGTase) complex. Binds unprenylated Rab proteins and presents the substrate peptide to the catalytic component B. The component A is thought to be regenerated by transferring its prenylated Rab back to the donor membrane.</text>
</comment>
<dbReference type="InterPro" id="IPR018203">
    <property type="entry name" value="GDP_dissociation_inhibitor"/>
</dbReference>
<dbReference type="InterPro" id="IPR036188">
    <property type="entry name" value="FAD/NAD-bd_sf"/>
</dbReference>
<name>A0A0A1XIT6_ZEUCU</name>
<dbReference type="Gene3D" id="1.10.405.10">
    <property type="entry name" value="Guanine Nucleotide Dissociation Inhibitor, domain 1"/>
    <property type="match status" value="1"/>
</dbReference>
<keyword evidence="3 5" id="KW-0343">GTPase activation</keyword>
<keyword evidence="7" id="KW-0808">Transferase</keyword>
<dbReference type="Gene3D" id="3.50.50.60">
    <property type="entry name" value="FAD/NAD(P)-binding domain"/>
    <property type="match status" value="1"/>
</dbReference>
<feature type="region of interest" description="Disordered" evidence="6">
    <location>
        <begin position="514"/>
        <end position="571"/>
    </location>
</feature>
<dbReference type="GO" id="GO:0005092">
    <property type="term" value="F:GDP-dissociation inhibitor activity"/>
    <property type="evidence" value="ECO:0007669"/>
    <property type="project" value="InterPro"/>
</dbReference>
<comment type="subcellular location">
    <subcellularLocation>
        <location evidence="1 5">Cytoplasm</location>
    </subcellularLocation>
</comment>
<dbReference type="GO" id="GO:0006886">
    <property type="term" value="P:intracellular protein transport"/>
    <property type="evidence" value="ECO:0007669"/>
    <property type="project" value="InterPro"/>
</dbReference>
<evidence type="ECO:0000256" key="3">
    <source>
        <dbReference type="ARBA" id="ARBA00022468"/>
    </source>
</evidence>
<feature type="compositionally biased region" description="Basic and acidic residues" evidence="6">
    <location>
        <begin position="528"/>
        <end position="538"/>
    </location>
</feature>
<evidence type="ECO:0000256" key="6">
    <source>
        <dbReference type="SAM" id="MobiDB-lite"/>
    </source>
</evidence>
<reference evidence="7" key="2">
    <citation type="journal article" date="2015" name="Gigascience">
        <title>Reconstructing a comprehensive transcriptome assembly of a white-pupal translocated strain of the pest fruit fly Bactrocera cucurbitae.</title>
        <authorList>
            <person name="Sim S.B."/>
            <person name="Calla B."/>
            <person name="Hall B."/>
            <person name="DeRego T."/>
            <person name="Geib S.M."/>
        </authorList>
    </citation>
    <scope>NUCLEOTIDE SEQUENCE</scope>
</reference>
<accession>A0A0A1XIT6</accession>
<dbReference type="GO" id="GO:0007264">
    <property type="term" value="P:small GTPase-mediated signal transduction"/>
    <property type="evidence" value="ECO:0007669"/>
    <property type="project" value="UniProtKB-UniRule"/>
</dbReference>
<dbReference type="PIRSF" id="PIRSF016550">
    <property type="entry name" value="Rab_ger_ger_transf_A_euk"/>
    <property type="match status" value="1"/>
</dbReference>
<dbReference type="GO" id="GO:0016192">
    <property type="term" value="P:vesicle-mediated transport"/>
    <property type="evidence" value="ECO:0007669"/>
    <property type="project" value="TreeGrafter"/>
</dbReference>
<dbReference type="GO" id="GO:0005096">
    <property type="term" value="F:GTPase activator activity"/>
    <property type="evidence" value="ECO:0007669"/>
    <property type="project" value="UniProtKB-UniRule"/>
</dbReference>
<dbReference type="PRINTS" id="PR00891">
    <property type="entry name" value="RABGDIREP"/>
</dbReference>
<feature type="compositionally biased region" description="Acidic residues" evidence="6">
    <location>
        <begin position="562"/>
        <end position="571"/>
    </location>
</feature>
<comment type="similarity">
    <text evidence="2 5">Belongs to the Rab GDI family.</text>
</comment>
<dbReference type="PANTHER" id="PTHR11787:SF4">
    <property type="entry name" value="CHM, RAB ESCORT PROTEIN 1"/>
    <property type="match status" value="1"/>
</dbReference>
<dbReference type="PANTHER" id="PTHR11787">
    <property type="entry name" value="RAB GDP-DISSOCIATION INHIBITOR"/>
    <property type="match status" value="1"/>
</dbReference>
<dbReference type="Pfam" id="PF00996">
    <property type="entry name" value="GDI"/>
    <property type="match status" value="2"/>
</dbReference>
<dbReference type="SUPFAM" id="SSF54373">
    <property type="entry name" value="FAD-linked reductases, C-terminal domain"/>
    <property type="match status" value="1"/>
</dbReference>
<evidence type="ECO:0000313" key="7">
    <source>
        <dbReference type="EMBL" id="JAD10443.1"/>
    </source>
</evidence>
<evidence type="ECO:0000256" key="5">
    <source>
        <dbReference type="PIRNR" id="PIRNR016550"/>
    </source>
</evidence>
<sequence>MSDDLPDKFDLIVIGTGFPESCVAAAASRVGKTVLHIDPNEYYGGVWSSFNLESFCTLLEQGSNSELRNASQKWHVAETPKVEEAELDTVNSEVADETDTRADATKQNTQDWSRETLLKQSRRFNLDLSPKILYSAGRLVQLLVSSNICRYAEFRAVDRVCTRFQNNIINVPCSRSDVFNTKDLNIVEKRLLMKFLTLCMTYGEDKTDEDSLIFRGKTFREYLQEQKVTEKISTCVMQAIAMCTDETAFEEGMARTQQFLNSLGRYGNTPFLFPMYGCGEIPQCFCRLCAVFGGIYCLKRQIDDITVEADTNIASVVLDGKTIKAQYVVSAPGHLPNAFLQRNVGVYGQGELVNSLSRGIFLASTPLGSEELNAGGGGVNLLRLLYGTHEAILIQLSHFSGTCPKGVFLFHITTTAQSDQPEQDLAPFVAQVFNPETENAPKLLYSAYFTIMGRKSGATTPNVDAATPIFCTSAPHYELDYDKSIINAREIFAKLYEDAEFLPRAPDPEEIVIEGEDPRALSENSLPDDLREQLRELENSAENMDIEDAEDATLPGERALEDTETQEMDAD</sequence>
<dbReference type="GO" id="GO:0016740">
    <property type="term" value="F:transferase activity"/>
    <property type="evidence" value="ECO:0007669"/>
    <property type="project" value="UniProtKB-KW"/>
</dbReference>
<dbReference type="InterPro" id="IPR001738">
    <property type="entry name" value="Rab_escort"/>
</dbReference>
<dbReference type="GO" id="GO:0005829">
    <property type="term" value="C:cytosol"/>
    <property type="evidence" value="ECO:0007669"/>
    <property type="project" value="TreeGrafter"/>
</dbReference>